<reference evidence="2 3" key="1">
    <citation type="submission" date="2018-06" db="EMBL/GenBank/DDBJ databases">
        <title>Genomic Encyclopedia of Archaeal and Bacterial Type Strains, Phase II (KMG-II): from individual species to whole genera.</title>
        <authorList>
            <person name="Goeker M."/>
        </authorList>
    </citation>
    <scope>NUCLEOTIDE SEQUENCE [LARGE SCALE GENOMIC DNA]</scope>
    <source>
        <strain evidence="2 3">ATCC 51348</strain>
    </source>
</reference>
<dbReference type="EMBL" id="QKUB01000036">
    <property type="protein sequence ID" value="PZV97709.1"/>
    <property type="molecule type" value="Genomic_DNA"/>
</dbReference>
<dbReference type="RefSeq" id="WP_111518964.1">
    <property type="nucleotide sequence ID" value="NZ_QKUB01000036.1"/>
</dbReference>
<keyword evidence="1" id="KW-0175">Coiled coil</keyword>
<evidence type="ECO:0000313" key="3">
    <source>
        <dbReference type="Proteomes" id="UP000249646"/>
    </source>
</evidence>
<accession>A0A2W7FTK7</accession>
<sequence length="121" mass="14464">MKRFKLLKEKLQDIQTNLKILKNKYSNISSDEQEYYLNDLRKDVNKVVWDLRKSFCESDIAYYEEDKIGMVQPLVLLVSDLLNEPEYSFSLYKLFLELVGQFSFLLNDFVSKLLNEKYLSK</sequence>
<gene>
    <name evidence="2" type="ORF">BCF89_1373</name>
</gene>
<protein>
    <submittedName>
        <fullName evidence="2">Uncharacterized protein</fullName>
    </submittedName>
</protein>
<organism evidence="2 3">
    <name type="scientific">Metamycoplasma auris</name>
    <dbReference type="NCBI Taxonomy" id="51363"/>
    <lineage>
        <taxon>Bacteria</taxon>
        <taxon>Bacillati</taxon>
        <taxon>Mycoplasmatota</taxon>
        <taxon>Mycoplasmoidales</taxon>
        <taxon>Metamycoplasmataceae</taxon>
        <taxon>Metamycoplasma</taxon>
    </lineage>
</organism>
<evidence type="ECO:0000313" key="2">
    <source>
        <dbReference type="EMBL" id="PZV97709.1"/>
    </source>
</evidence>
<dbReference type="AlphaFoldDB" id="A0A2W7FTK7"/>
<comment type="caution">
    <text evidence="2">The sequence shown here is derived from an EMBL/GenBank/DDBJ whole genome shotgun (WGS) entry which is preliminary data.</text>
</comment>
<keyword evidence="3" id="KW-1185">Reference proteome</keyword>
<name>A0A2W7FTK7_9BACT</name>
<dbReference type="Proteomes" id="UP000249646">
    <property type="component" value="Unassembled WGS sequence"/>
</dbReference>
<feature type="coiled-coil region" evidence="1">
    <location>
        <begin position="4"/>
        <end position="31"/>
    </location>
</feature>
<proteinExistence type="predicted"/>
<evidence type="ECO:0000256" key="1">
    <source>
        <dbReference type="SAM" id="Coils"/>
    </source>
</evidence>